<reference evidence="2 3" key="1">
    <citation type="submission" date="2018-08" db="EMBL/GenBank/DDBJ databases">
        <title>Actinomadura spongicola sp. nov., isolated from marine sponge Leucetta chagosensis.</title>
        <authorList>
            <person name="Li L."/>
            <person name="Lin H.W."/>
        </authorList>
    </citation>
    <scope>NUCLEOTIDE SEQUENCE [LARGE SCALE GENOMIC DNA]</scope>
    <source>
        <strain evidence="2 3">LHW52907</strain>
    </source>
</reference>
<evidence type="ECO:0000313" key="3">
    <source>
        <dbReference type="Proteomes" id="UP000262882"/>
    </source>
</evidence>
<evidence type="ECO:0000313" key="2">
    <source>
        <dbReference type="EMBL" id="RFS83572.1"/>
    </source>
</evidence>
<proteinExistence type="predicted"/>
<keyword evidence="1" id="KW-0472">Membrane</keyword>
<keyword evidence="1" id="KW-0812">Transmembrane</keyword>
<name>A0A372GEE8_9ACTN</name>
<keyword evidence="1" id="KW-1133">Transmembrane helix</keyword>
<organism evidence="2 3">
    <name type="scientific">Actinomadura spongiicola</name>
    <dbReference type="NCBI Taxonomy" id="2303421"/>
    <lineage>
        <taxon>Bacteria</taxon>
        <taxon>Bacillati</taxon>
        <taxon>Actinomycetota</taxon>
        <taxon>Actinomycetes</taxon>
        <taxon>Streptosporangiales</taxon>
        <taxon>Thermomonosporaceae</taxon>
        <taxon>Actinomadura</taxon>
    </lineage>
</organism>
<dbReference type="OrthoDB" id="9928188at2"/>
<feature type="transmembrane region" description="Helical" evidence="1">
    <location>
        <begin position="180"/>
        <end position="203"/>
    </location>
</feature>
<evidence type="ECO:0000256" key="1">
    <source>
        <dbReference type="SAM" id="Phobius"/>
    </source>
</evidence>
<dbReference type="EMBL" id="QVNQ01000006">
    <property type="protein sequence ID" value="RFS83572.1"/>
    <property type="molecule type" value="Genomic_DNA"/>
</dbReference>
<gene>
    <name evidence="2" type="ORF">D0T12_21300</name>
</gene>
<keyword evidence="3" id="KW-1185">Reference proteome</keyword>
<dbReference type="AlphaFoldDB" id="A0A372GEE8"/>
<dbReference type="Proteomes" id="UP000262882">
    <property type="component" value="Unassembled WGS sequence"/>
</dbReference>
<dbReference type="RefSeq" id="WP_117401403.1">
    <property type="nucleotide sequence ID" value="NZ_QVNQ01000006.1"/>
</dbReference>
<comment type="caution">
    <text evidence="2">The sequence shown here is derived from an EMBL/GenBank/DDBJ whole genome shotgun (WGS) entry which is preliminary data.</text>
</comment>
<protein>
    <submittedName>
        <fullName evidence="2">Uncharacterized protein</fullName>
    </submittedName>
</protein>
<sequence>MNASSQAWPFVIVQTKILLAPDFLLGPRLSGRLLDAANPGPLSTEKARARTIELSGRQKATIYFRAVRIAGKDVGRDTEWIRDVGSRPMVMIEGVVLRGGHGEIDEGLLDLARTQVLPAVRDYVDHPATRPEVRASCPVGKQFVSEAEEPLIERPPVTVPTGAALRQEAADSRHGQSLRLTWRIAVGLGALGAAMGIIIWKILRAVIG</sequence>
<accession>A0A372GEE8</accession>